<dbReference type="Gene3D" id="1.10.260.40">
    <property type="entry name" value="lambda repressor-like DNA-binding domains"/>
    <property type="match status" value="1"/>
</dbReference>
<evidence type="ECO:0000259" key="4">
    <source>
        <dbReference type="PROSITE" id="PS50932"/>
    </source>
</evidence>
<evidence type="ECO:0000256" key="1">
    <source>
        <dbReference type="ARBA" id="ARBA00023015"/>
    </source>
</evidence>
<evidence type="ECO:0000313" key="5">
    <source>
        <dbReference type="EMBL" id="PLS31973.1"/>
    </source>
</evidence>
<dbReference type="GO" id="GO:0000976">
    <property type="term" value="F:transcription cis-regulatory region binding"/>
    <property type="evidence" value="ECO:0007669"/>
    <property type="project" value="TreeGrafter"/>
</dbReference>
<dbReference type="InterPro" id="IPR010982">
    <property type="entry name" value="Lambda_DNA-bd_dom_sf"/>
</dbReference>
<evidence type="ECO:0000256" key="3">
    <source>
        <dbReference type="ARBA" id="ARBA00023163"/>
    </source>
</evidence>
<dbReference type="RefSeq" id="WP_101614461.1">
    <property type="nucleotide sequence ID" value="NZ_NMWU01000002.1"/>
</dbReference>
<name>A0A2N5JCN0_9BIFI</name>
<dbReference type="SMART" id="SM00354">
    <property type="entry name" value="HTH_LACI"/>
    <property type="match status" value="1"/>
</dbReference>
<keyword evidence="6" id="KW-1185">Reference proteome</keyword>
<evidence type="ECO:0000313" key="6">
    <source>
        <dbReference type="Proteomes" id="UP000235050"/>
    </source>
</evidence>
<keyword evidence="1" id="KW-0805">Transcription regulation</keyword>
<accession>A0A2N5JCN0</accession>
<dbReference type="PROSITE" id="PS50932">
    <property type="entry name" value="HTH_LACI_2"/>
    <property type="match status" value="1"/>
</dbReference>
<gene>
    <name evidence="5" type="ORF">Uis1B_0063</name>
</gene>
<feature type="domain" description="HTH lacI-type" evidence="4">
    <location>
        <begin position="1"/>
        <end position="53"/>
    </location>
</feature>
<protein>
    <submittedName>
        <fullName evidence="5">LacI family transcriptional regulator</fullName>
    </submittedName>
</protein>
<comment type="caution">
    <text evidence="5">The sequence shown here is derived from an EMBL/GenBank/DDBJ whole genome shotgun (WGS) entry which is preliminary data.</text>
</comment>
<dbReference type="EMBL" id="NMWU01000002">
    <property type="protein sequence ID" value="PLS31973.1"/>
    <property type="molecule type" value="Genomic_DNA"/>
</dbReference>
<dbReference type="CDD" id="cd06267">
    <property type="entry name" value="PBP1_LacI_sugar_binding-like"/>
    <property type="match status" value="1"/>
</dbReference>
<keyword evidence="2" id="KW-0238">DNA-binding</keyword>
<dbReference type="PANTHER" id="PTHR30146">
    <property type="entry name" value="LACI-RELATED TRANSCRIPTIONAL REPRESSOR"/>
    <property type="match status" value="1"/>
</dbReference>
<dbReference type="CDD" id="cd01392">
    <property type="entry name" value="HTH_LacI"/>
    <property type="match status" value="1"/>
</dbReference>
<dbReference type="SUPFAM" id="SSF47413">
    <property type="entry name" value="lambda repressor-like DNA-binding domains"/>
    <property type="match status" value="1"/>
</dbReference>
<organism evidence="5 6">
    <name type="scientific">Bifidobacterium margollesii</name>
    <dbReference type="NCBI Taxonomy" id="2020964"/>
    <lineage>
        <taxon>Bacteria</taxon>
        <taxon>Bacillati</taxon>
        <taxon>Actinomycetota</taxon>
        <taxon>Actinomycetes</taxon>
        <taxon>Bifidobacteriales</taxon>
        <taxon>Bifidobacteriaceae</taxon>
        <taxon>Bifidobacterium</taxon>
    </lineage>
</organism>
<dbReference type="SUPFAM" id="SSF53822">
    <property type="entry name" value="Periplasmic binding protein-like I"/>
    <property type="match status" value="1"/>
</dbReference>
<dbReference type="InterPro" id="IPR046335">
    <property type="entry name" value="LacI/GalR-like_sensor"/>
</dbReference>
<dbReference type="Gene3D" id="3.40.50.2300">
    <property type="match status" value="2"/>
</dbReference>
<sequence length="333" mass="36258">MIDVARLAGVSVSSVSNYLSNYPYMKPTTKQHIQEAIDALGYVTNERARSLRSGRTGLISLSIPSLTQAYFAELAEEIIAAARRRGYGILIESTGFSRERELASVTAMASKTTDGLILSPLALENADIPRLRGDVPMVLLGERLFGVPAPHMLVHNVEVARKLTEHLIAAGCRTIAFMGGVLESDHMSAEALRTKGYVQALEAAGMPVRPELVAGIVGEATSRKGVELVESMFASGVRPDGIVCYSDLVAFGVLRQLREMQVRIPEDIRVVSIDNLDESQYTVPSLTSVELGRHEIAELAVDSILRQLKEGRAPGEEIYADYRIIHRESSPAV</sequence>
<dbReference type="GO" id="GO:0003700">
    <property type="term" value="F:DNA-binding transcription factor activity"/>
    <property type="evidence" value="ECO:0007669"/>
    <property type="project" value="TreeGrafter"/>
</dbReference>
<dbReference type="Pfam" id="PF13377">
    <property type="entry name" value="Peripla_BP_3"/>
    <property type="match status" value="1"/>
</dbReference>
<proteinExistence type="predicted"/>
<reference evidence="5 6" key="1">
    <citation type="submission" date="2017-07" db="EMBL/GenBank/DDBJ databases">
        <title>Bifidobacterium novel species.</title>
        <authorList>
            <person name="Lugli G.A."/>
            <person name="Milani C."/>
            <person name="Duranti S."/>
            <person name="Mangifesta M."/>
        </authorList>
    </citation>
    <scope>NUCLEOTIDE SEQUENCE [LARGE SCALE GENOMIC DNA]</scope>
    <source>
        <strain evidence="6">Uis1B</strain>
    </source>
</reference>
<dbReference type="AlphaFoldDB" id="A0A2N5JCN0"/>
<dbReference type="Pfam" id="PF00356">
    <property type="entry name" value="LacI"/>
    <property type="match status" value="1"/>
</dbReference>
<dbReference type="Proteomes" id="UP000235050">
    <property type="component" value="Unassembled WGS sequence"/>
</dbReference>
<dbReference type="OrthoDB" id="2854648at2"/>
<dbReference type="InterPro" id="IPR000843">
    <property type="entry name" value="HTH_LacI"/>
</dbReference>
<dbReference type="InterPro" id="IPR028082">
    <property type="entry name" value="Peripla_BP_I"/>
</dbReference>
<evidence type="ECO:0000256" key="2">
    <source>
        <dbReference type="ARBA" id="ARBA00023125"/>
    </source>
</evidence>
<dbReference type="PANTHER" id="PTHR30146:SF109">
    <property type="entry name" value="HTH-TYPE TRANSCRIPTIONAL REGULATOR GALS"/>
    <property type="match status" value="1"/>
</dbReference>
<keyword evidence="3" id="KW-0804">Transcription</keyword>